<dbReference type="SUPFAM" id="SSF53335">
    <property type="entry name" value="S-adenosyl-L-methionine-dependent methyltransferases"/>
    <property type="match status" value="1"/>
</dbReference>
<dbReference type="GO" id="GO:0008757">
    <property type="term" value="F:S-adenosylmethionine-dependent methyltransferase activity"/>
    <property type="evidence" value="ECO:0007669"/>
    <property type="project" value="InterPro"/>
</dbReference>
<dbReference type="EMBL" id="RJTH01000002">
    <property type="protein sequence ID" value="RUM26005.1"/>
    <property type="molecule type" value="Genomic_DNA"/>
</dbReference>
<organism evidence="2 3">
    <name type="scientific">Rhizobium vallis</name>
    <dbReference type="NCBI Taxonomy" id="634290"/>
    <lineage>
        <taxon>Bacteria</taxon>
        <taxon>Pseudomonadati</taxon>
        <taxon>Pseudomonadota</taxon>
        <taxon>Alphaproteobacteria</taxon>
        <taxon>Hyphomicrobiales</taxon>
        <taxon>Rhizobiaceae</taxon>
        <taxon>Rhizobium/Agrobacterium group</taxon>
        <taxon>Rhizobium</taxon>
    </lineage>
</organism>
<dbReference type="AlphaFoldDB" id="A0A3S0QWL5"/>
<protein>
    <submittedName>
        <fullName evidence="2">Methyltransferase domain-containing protein</fullName>
    </submittedName>
</protein>
<dbReference type="CDD" id="cd02440">
    <property type="entry name" value="AdoMet_MTases"/>
    <property type="match status" value="1"/>
</dbReference>
<evidence type="ECO:0000313" key="2">
    <source>
        <dbReference type="EMBL" id="RUM26005.1"/>
    </source>
</evidence>
<sequence length="269" mass="30509">MSFVDLLRAVHFLRRQKASSDAAVSIEWADGRLIYDKHASLGTFEKRDVAVNTEINKEIDARRIIFDANTPSGLFFEIGSGDGDLTYLLGIQGNFKFDEQERRKNRVLFEQKFQYRGNDLEGDVERNIFGGDICSLSFLQSSGCQPESAAVVYSNNVFEHLRRPWIAAENAYRILKPGGVCITVVPFSQRYHESPGDYFRYTHAGLASLFENAGPVEEVLSGYDILGRRNNWQGGGNANDLVPVDAFGAWRETWFTFYAFRKPLRQPQV</sequence>
<proteinExistence type="predicted"/>
<comment type="caution">
    <text evidence="2">The sequence shown here is derived from an EMBL/GenBank/DDBJ whole genome shotgun (WGS) entry which is preliminary data.</text>
</comment>
<dbReference type="OrthoDB" id="9803855at2"/>
<dbReference type="InterPro" id="IPR029063">
    <property type="entry name" value="SAM-dependent_MTases_sf"/>
</dbReference>
<dbReference type="Gene3D" id="3.40.50.150">
    <property type="entry name" value="Vaccinia Virus protein VP39"/>
    <property type="match status" value="1"/>
</dbReference>
<accession>A0A3S0QWL5</accession>
<keyword evidence="2" id="KW-0489">Methyltransferase</keyword>
<name>A0A3S0QWL5_9HYPH</name>
<keyword evidence="2" id="KW-0808">Transferase</keyword>
<reference evidence="3" key="1">
    <citation type="submission" date="2018-11" db="EMBL/GenBank/DDBJ databases">
        <title>Rhizobium chutanense sp. nov., isolated from root nodules of Phaseolus vulgaris in China.</title>
        <authorList>
            <person name="Huo Y."/>
        </authorList>
    </citation>
    <scope>NUCLEOTIDE SEQUENCE [LARGE SCALE GENOMIC DNA]</scope>
    <source>
        <strain evidence="3">CCBAU 65647</strain>
    </source>
</reference>
<evidence type="ECO:0000313" key="3">
    <source>
        <dbReference type="Proteomes" id="UP000278823"/>
    </source>
</evidence>
<gene>
    <name evidence="2" type="ORF">EFQ99_06840</name>
</gene>
<dbReference type="RefSeq" id="WP_126920074.1">
    <property type="nucleotide sequence ID" value="NZ_ML133687.1"/>
</dbReference>
<keyword evidence="3" id="KW-1185">Reference proteome</keyword>
<evidence type="ECO:0000259" key="1">
    <source>
        <dbReference type="Pfam" id="PF08241"/>
    </source>
</evidence>
<dbReference type="Pfam" id="PF08241">
    <property type="entry name" value="Methyltransf_11"/>
    <property type="match status" value="1"/>
</dbReference>
<dbReference type="InterPro" id="IPR013216">
    <property type="entry name" value="Methyltransf_11"/>
</dbReference>
<dbReference type="GO" id="GO:0032259">
    <property type="term" value="P:methylation"/>
    <property type="evidence" value="ECO:0007669"/>
    <property type="project" value="UniProtKB-KW"/>
</dbReference>
<feature type="domain" description="Methyltransferase type 11" evidence="1">
    <location>
        <begin position="145"/>
        <end position="182"/>
    </location>
</feature>
<dbReference type="Proteomes" id="UP000278823">
    <property type="component" value="Unassembled WGS sequence"/>
</dbReference>